<evidence type="ECO:0008006" key="2">
    <source>
        <dbReference type="Google" id="ProtNLM"/>
    </source>
</evidence>
<gene>
    <name evidence="1" type="ORF">METZ01_LOCUS396122</name>
</gene>
<name>A0A382VBG5_9ZZZZ</name>
<dbReference type="AlphaFoldDB" id="A0A382VBG5"/>
<protein>
    <recommendedName>
        <fullName evidence="2">Gfo/Idh/MocA-like oxidoreductase N-terminal domain-containing protein</fullName>
    </recommendedName>
</protein>
<dbReference type="EMBL" id="UINC01150302">
    <property type="protein sequence ID" value="SVD43268.1"/>
    <property type="molecule type" value="Genomic_DNA"/>
</dbReference>
<accession>A0A382VBG5</accession>
<organism evidence="1">
    <name type="scientific">marine metagenome</name>
    <dbReference type="NCBI Taxonomy" id="408172"/>
    <lineage>
        <taxon>unclassified sequences</taxon>
        <taxon>metagenomes</taxon>
        <taxon>ecological metagenomes</taxon>
    </lineage>
</organism>
<sequence length="34" mass="3846">MNILISGFGNIGCRHAQAMLKAKKDWRLFVIEPS</sequence>
<feature type="non-terminal residue" evidence="1">
    <location>
        <position position="34"/>
    </location>
</feature>
<proteinExistence type="predicted"/>
<reference evidence="1" key="1">
    <citation type="submission" date="2018-05" db="EMBL/GenBank/DDBJ databases">
        <authorList>
            <person name="Lanie J.A."/>
            <person name="Ng W.-L."/>
            <person name="Kazmierczak K.M."/>
            <person name="Andrzejewski T.M."/>
            <person name="Davidsen T.M."/>
            <person name="Wayne K.J."/>
            <person name="Tettelin H."/>
            <person name="Glass J.I."/>
            <person name="Rusch D."/>
            <person name="Podicherti R."/>
            <person name="Tsui H.-C.T."/>
            <person name="Winkler M.E."/>
        </authorList>
    </citation>
    <scope>NUCLEOTIDE SEQUENCE</scope>
</reference>
<evidence type="ECO:0000313" key="1">
    <source>
        <dbReference type="EMBL" id="SVD43268.1"/>
    </source>
</evidence>